<evidence type="ECO:0000313" key="5">
    <source>
        <dbReference type="EMBL" id="AAF11439.1"/>
    </source>
</evidence>
<dbReference type="InterPro" id="IPR028082">
    <property type="entry name" value="Peripla_BP_I"/>
</dbReference>
<dbReference type="EnsemblBacteria" id="AAF11439">
    <property type="protein sequence ID" value="AAF11439"/>
    <property type="gene ID" value="DR_1884"/>
</dbReference>
<reference evidence="5 6" key="1">
    <citation type="journal article" date="1999" name="Science">
        <title>Genome sequence of the radioresistant bacterium Deinococcus radiodurans R1.</title>
        <authorList>
            <person name="White O."/>
            <person name="Eisen J.A."/>
            <person name="Heidelberg J.F."/>
            <person name="Hickey E.K."/>
            <person name="Peterson J.D."/>
            <person name="Dodson R.J."/>
            <person name="Haft D.H."/>
            <person name="Gwinn M.L."/>
            <person name="Nelson W.C."/>
            <person name="Richardson D.L."/>
            <person name="Moffat K.S."/>
            <person name="Qin H."/>
            <person name="Jiang L."/>
            <person name="Pamphile W."/>
            <person name="Crosby M."/>
            <person name="Shen M."/>
            <person name="Vamathevan J.J."/>
            <person name="Lam P."/>
            <person name="McDonald L."/>
            <person name="Utterback T."/>
            <person name="Zalewski C."/>
            <person name="Makarova K.S."/>
            <person name="Aravind L."/>
            <person name="Daly M.J."/>
            <person name="Minton K.W."/>
            <person name="Fleischmann R.D."/>
            <person name="Ketchum K.A."/>
            <person name="Nelson K.E."/>
            <person name="Salzberg S."/>
            <person name="Smith H.O."/>
            <person name="Venter J.C."/>
            <person name="Fraser C.M."/>
        </authorList>
    </citation>
    <scope>NUCLEOTIDE SEQUENCE [LARGE SCALE GENOMIC DNA]</scope>
    <source>
        <strain evidence="6">ATCC 13939 / DSM 20539 / JCM 16871 / LMG 4051 / NBRC 15346 / NCIMB 9279 / R1 / VKM B-1422</strain>
    </source>
</reference>
<dbReference type="HOGENOM" id="CLU_037628_6_0_0"/>
<evidence type="ECO:0000256" key="1">
    <source>
        <dbReference type="ARBA" id="ARBA00023015"/>
    </source>
</evidence>
<feature type="domain" description="HTH lacI-type" evidence="4">
    <location>
        <begin position="59"/>
        <end position="113"/>
    </location>
</feature>
<dbReference type="CDD" id="cd01392">
    <property type="entry name" value="HTH_LacI"/>
    <property type="match status" value="1"/>
</dbReference>
<proteinExistence type="predicted"/>
<dbReference type="SMART" id="SM00354">
    <property type="entry name" value="HTH_LACI"/>
    <property type="match status" value="1"/>
</dbReference>
<dbReference type="PRINTS" id="PR00036">
    <property type="entry name" value="HTHLACI"/>
</dbReference>
<dbReference type="OrthoDB" id="9784962at2"/>
<accession>Q9RT81</accession>
<dbReference type="Gene3D" id="3.40.50.2300">
    <property type="match status" value="2"/>
</dbReference>
<dbReference type="Pfam" id="PF00356">
    <property type="entry name" value="LacI"/>
    <property type="match status" value="1"/>
</dbReference>
<dbReference type="SUPFAM" id="SSF53822">
    <property type="entry name" value="Periplasmic binding protein-like I"/>
    <property type="match status" value="1"/>
</dbReference>
<keyword evidence="6" id="KW-1185">Reference proteome</keyword>
<dbReference type="Gene3D" id="1.10.260.40">
    <property type="entry name" value="lambda repressor-like DNA-binding domains"/>
    <property type="match status" value="1"/>
</dbReference>
<dbReference type="PIR" id="D75340">
    <property type="entry name" value="D75340"/>
</dbReference>
<evidence type="ECO:0000259" key="4">
    <source>
        <dbReference type="PROSITE" id="PS50932"/>
    </source>
</evidence>
<dbReference type="PROSITE" id="PS50932">
    <property type="entry name" value="HTH_LACI_2"/>
    <property type="match status" value="1"/>
</dbReference>
<organism evidence="5 6">
    <name type="scientific">Deinococcus radiodurans (strain ATCC 13939 / DSM 20539 / JCM 16871 / CCUG 27074 / LMG 4051 / NBRC 15346 / NCIMB 9279 / VKM B-1422 / R1)</name>
    <dbReference type="NCBI Taxonomy" id="243230"/>
    <lineage>
        <taxon>Bacteria</taxon>
        <taxon>Thermotogati</taxon>
        <taxon>Deinococcota</taxon>
        <taxon>Deinococci</taxon>
        <taxon>Deinococcales</taxon>
        <taxon>Deinococcaceae</taxon>
        <taxon>Deinococcus</taxon>
    </lineage>
</organism>
<dbReference type="InterPro" id="IPR000843">
    <property type="entry name" value="HTH_LacI"/>
</dbReference>
<dbReference type="SUPFAM" id="SSF47413">
    <property type="entry name" value="lambda repressor-like DNA-binding domains"/>
    <property type="match status" value="1"/>
</dbReference>
<dbReference type="GO" id="GO:0003700">
    <property type="term" value="F:DNA-binding transcription factor activity"/>
    <property type="evidence" value="ECO:0000318"/>
    <property type="project" value="GO_Central"/>
</dbReference>
<evidence type="ECO:0000256" key="2">
    <source>
        <dbReference type="ARBA" id="ARBA00023125"/>
    </source>
</evidence>
<dbReference type="GO" id="GO:0000976">
    <property type="term" value="F:transcription cis-regulatory region binding"/>
    <property type="evidence" value="ECO:0000318"/>
    <property type="project" value="GO_Central"/>
</dbReference>
<keyword evidence="3" id="KW-0804">Transcription</keyword>
<sequence length="385" mass="41793">MRFAPFRPVFSLAHFVRKKSLQGQTIFQSGVRGLSPLSTACHGSGFQLPRYAAGQMRPPTIQDVARAAGVGVGTVSRVLNNHPSVKPSTREAVLRSIAELDYTPNPHARRIAGGRSYTISVLLPVVTTEFYVRLLDGLETAFQEARYDVAIFPLLDRSRLERYLGSHTLAYQADGLVMATYNLTTLLSERRVKSQQPTVLVDAYSEGVDCAYMDNVAGGQVAGEYAATLPGTVYAMWVETELDQLFVTRVFEERRNGFLTALNAAGRPLAGEVTAGFDPLSARHAASQLLDEAELPCTVFASADLLAAALLDEAAARGLKVGEDVRVIGFDDQPWAAARGLTTLHQPVESMGHEAATLLLSRLGGYKGPARARKFMPRLVVRETA</sequence>
<gene>
    <name evidence="5" type="ordered locus">DR_1884</name>
</gene>
<dbReference type="Proteomes" id="UP000002524">
    <property type="component" value="Chromosome 1"/>
</dbReference>
<dbReference type="KEGG" id="dra:DR_1884"/>
<dbReference type="EMBL" id="AE000513">
    <property type="protein sequence ID" value="AAF11439.1"/>
    <property type="molecule type" value="Genomic_DNA"/>
</dbReference>
<protein>
    <submittedName>
        <fullName evidence="5">Transcriptional regulator</fullName>
    </submittedName>
</protein>
<dbReference type="PROSITE" id="PS00356">
    <property type="entry name" value="HTH_LACI_1"/>
    <property type="match status" value="1"/>
</dbReference>
<dbReference type="PATRIC" id="fig|243230.17.peg.2096"/>
<dbReference type="STRING" id="243230.DR_1884"/>
<dbReference type="PANTHER" id="PTHR30146:SF120">
    <property type="entry name" value="ALANINE RACEMASE"/>
    <property type="match status" value="1"/>
</dbReference>
<name>Q9RT81_DEIRA</name>
<dbReference type="FunCoup" id="Q9RT81">
    <property type="interactions" value="155"/>
</dbReference>
<evidence type="ECO:0000256" key="3">
    <source>
        <dbReference type="ARBA" id="ARBA00023163"/>
    </source>
</evidence>
<dbReference type="Pfam" id="PF13377">
    <property type="entry name" value="Peripla_BP_3"/>
    <property type="match status" value="1"/>
</dbReference>
<dbReference type="eggNOG" id="COG1609">
    <property type="taxonomic scope" value="Bacteria"/>
</dbReference>
<dbReference type="InterPro" id="IPR010982">
    <property type="entry name" value="Lambda_DNA-bd_dom_sf"/>
</dbReference>
<keyword evidence="1" id="KW-0805">Transcription regulation</keyword>
<dbReference type="InParanoid" id="Q9RT81"/>
<dbReference type="PaxDb" id="243230-DR_1884"/>
<dbReference type="AlphaFoldDB" id="Q9RT81"/>
<dbReference type="InterPro" id="IPR046335">
    <property type="entry name" value="LacI/GalR-like_sensor"/>
</dbReference>
<dbReference type="PANTHER" id="PTHR30146">
    <property type="entry name" value="LACI-RELATED TRANSCRIPTIONAL REPRESSOR"/>
    <property type="match status" value="1"/>
</dbReference>
<evidence type="ECO:0000313" key="6">
    <source>
        <dbReference type="Proteomes" id="UP000002524"/>
    </source>
</evidence>
<keyword evidence="2" id="KW-0238">DNA-binding</keyword>
<dbReference type="CDD" id="cd06297">
    <property type="entry name" value="PBP1_CcpA_TTHA0807"/>
    <property type="match status" value="1"/>
</dbReference>
<dbReference type="GO" id="GO:0006355">
    <property type="term" value="P:regulation of DNA-templated transcription"/>
    <property type="evidence" value="ECO:0000318"/>
    <property type="project" value="GO_Central"/>
</dbReference>